<dbReference type="SUPFAM" id="SSF56322">
    <property type="entry name" value="ADC synthase"/>
    <property type="match status" value="1"/>
</dbReference>
<dbReference type="EMBL" id="UINC01139765">
    <property type="protein sequence ID" value="SVD26515.1"/>
    <property type="molecule type" value="Genomic_DNA"/>
</dbReference>
<evidence type="ECO:0000313" key="1">
    <source>
        <dbReference type="EMBL" id="SVD26515.1"/>
    </source>
</evidence>
<dbReference type="AlphaFoldDB" id="A0A382TXU9"/>
<evidence type="ECO:0008006" key="2">
    <source>
        <dbReference type="Google" id="ProtNLM"/>
    </source>
</evidence>
<protein>
    <recommendedName>
        <fullName evidence="2">Chorismate-utilising enzyme C-terminal domain-containing protein</fullName>
    </recommendedName>
</protein>
<dbReference type="InterPro" id="IPR005801">
    <property type="entry name" value="ADC_synthase"/>
</dbReference>
<name>A0A382TXU9_9ZZZZ</name>
<proteinExistence type="predicted"/>
<organism evidence="1">
    <name type="scientific">marine metagenome</name>
    <dbReference type="NCBI Taxonomy" id="408172"/>
    <lineage>
        <taxon>unclassified sequences</taxon>
        <taxon>metagenomes</taxon>
        <taxon>ecological metagenomes</taxon>
    </lineage>
</organism>
<gene>
    <name evidence="1" type="ORF">METZ01_LOCUS379369</name>
</gene>
<dbReference type="Gene3D" id="3.60.120.10">
    <property type="entry name" value="Anthranilate synthase"/>
    <property type="match status" value="1"/>
</dbReference>
<sequence length="163" mass="19153">MILEKNPTRLIVHPYEKKIIASFNIRKTISLDNYENIKDFNNKIKKEISIQNLLIGGFSFDSINYLNNEEWNDFPIAEFIIPEYAIKFENNKLYHYGSNDILKNYFSSATKNKNIKDCIKNLPVQEQNLDEWTNLIQKAKQSIKNSSLEKIVVANRQKIHLSK</sequence>
<accession>A0A382TXU9</accession>
<reference evidence="1" key="1">
    <citation type="submission" date="2018-05" db="EMBL/GenBank/DDBJ databases">
        <authorList>
            <person name="Lanie J.A."/>
            <person name="Ng W.-L."/>
            <person name="Kazmierczak K.M."/>
            <person name="Andrzejewski T.M."/>
            <person name="Davidsen T.M."/>
            <person name="Wayne K.J."/>
            <person name="Tettelin H."/>
            <person name="Glass J.I."/>
            <person name="Rusch D."/>
            <person name="Podicherti R."/>
            <person name="Tsui H.-C.T."/>
            <person name="Winkler M.E."/>
        </authorList>
    </citation>
    <scope>NUCLEOTIDE SEQUENCE</scope>
</reference>
<feature type="non-terminal residue" evidence="1">
    <location>
        <position position="163"/>
    </location>
</feature>